<feature type="transmembrane region" description="Helical" evidence="1">
    <location>
        <begin position="7"/>
        <end position="24"/>
    </location>
</feature>
<organism evidence="2 3">
    <name type="scientific">Maribacter luteus</name>
    <dbReference type="NCBI Taxonomy" id="2594478"/>
    <lineage>
        <taxon>Bacteria</taxon>
        <taxon>Pseudomonadati</taxon>
        <taxon>Bacteroidota</taxon>
        <taxon>Flavobacteriia</taxon>
        <taxon>Flavobacteriales</taxon>
        <taxon>Flavobacteriaceae</taxon>
        <taxon>Maribacter</taxon>
    </lineage>
</organism>
<reference evidence="2 3" key="1">
    <citation type="submission" date="2019-11" db="EMBL/GenBank/DDBJ databases">
        <title>Maribacter lutea sp. nov., a marine bacterium isolated from intertidal sand.</title>
        <authorList>
            <person name="Liu A."/>
        </authorList>
    </citation>
    <scope>NUCLEOTIDE SEQUENCE [LARGE SCALE GENOMIC DNA]</scope>
    <source>
        <strain evidence="2 3">RZ05</strain>
    </source>
</reference>
<accession>A0A6I2MIM1</accession>
<dbReference type="EMBL" id="WKJH01000003">
    <property type="protein sequence ID" value="MRX63693.1"/>
    <property type="molecule type" value="Genomic_DNA"/>
</dbReference>
<dbReference type="Proteomes" id="UP000443153">
    <property type="component" value="Unassembled WGS sequence"/>
</dbReference>
<evidence type="ECO:0000313" key="2">
    <source>
        <dbReference type="EMBL" id="MRX63693.1"/>
    </source>
</evidence>
<feature type="transmembrane region" description="Helical" evidence="1">
    <location>
        <begin position="125"/>
        <end position="145"/>
    </location>
</feature>
<keyword evidence="1" id="KW-1133">Transmembrane helix</keyword>
<name>A0A6I2MIM1_9FLAO</name>
<sequence>MKKRKTIAILLLIIGIVLSIAFIVKIDFPQGFEAYFKREYYNQFGPLAISVELLIASYYLFIGHKKTNFTLALFGFTALLDPIFNQIGLFNSIVPLSGTIILSFCALLCLWLAFTNIYKLKRLSIFAAVLSAVLGVFIELFFNYLQ</sequence>
<keyword evidence="1" id="KW-0812">Transmembrane</keyword>
<comment type="caution">
    <text evidence="2">The sequence shown here is derived from an EMBL/GenBank/DDBJ whole genome shotgun (WGS) entry which is preliminary data.</text>
</comment>
<feature type="transmembrane region" description="Helical" evidence="1">
    <location>
        <begin position="69"/>
        <end position="87"/>
    </location>
</feature>
<gene>
    <name evidence="2" type="ORF">GJ691_05885</name>
</gene>
<evidence type="ECO:0000256" key="1">
    <source>
        <dbReference type="SAM" id="Phobius"/>
    </source>
</evidence>
<proteinExistence type="predicted"/>
<dbReference type="OrthoDB" id="1178917at2"/>
<feature type="transmembrane region" description="Helical" evidence="1">
    <location>
        <begin position="93"/>
        <end position="113"/>
    </location>
</feature>
<keyword evidence="1" id="KW-0472">Membrane</keyword>
<keyword evidence="3" id="KW-1185">Reference proteome</keyword>
<evidence type="ECO:0008006" key="4">
    <source>
        <dbReference type="Google" id="ProtNLM"/>
    </source>
</evidence>
<evidence type="ECO:0000313" key="3">
    <source>
        <dbReference type="Proteomes" id="UP000443153"/>
    </source>
</evidence>
<protein>
    <recommendedName>
        <fullName evidence="4">DoxX family protein</fullName>
    </recommendedName>
</protein>
<feature type="transmembrane region" description="Helical" evidence="1">
    <location>
        <begin position="44"/>
        <end position="62"/>
    </location>
</feature>
<dbReference type="AlphaFoldDB" id="A0A6I2MIM1"/>
<dbReference type="RefSeq" id="WP_154364785.1">
    <property type="nucleotide sequence ID" value="NZ_WKJH01000003.1"/>
</dbReference>